<feature type="transmembrane region" description="Helical" evidence="1">
    <location>
        <begin position="42"/>
        <end position="75"/>
    </location>
</feature>
<comment type="caution">
    <text evidence="2">The sequence shown here is derived from an EMBL/GenBank/DDBJ whole genome shotgun (WGS) entry which is preliminary data.</text>
</comment>
<dbReference type="InterPro" id="IPR021401">
    <property type="entry name" value="DUF3040"/>
</dbReference>
<name>A0ABP6RXT0_9PSEU</name>
<dbReference type="Proteomes" id="UP001500483">
    <property type="component" value="Unassembled WGS sequence"/>
</dbReference>
<protein>
    <recommendedName>
        <fullName evidence="4">DUF3040 domain-containing protein</fullName>
    </recommendedName>
</protein>
<sequence>MHRHEQRRLAEIEDRLTADDPEFAATFSRTDLHPATPGKARLVLGVVAGLLAVISLLIDDAAGFALCTALSAVLITTRTWHLWSD</sequence>
<evidence type="ECO:0000256" key="1">
    <source>
        <dbReference type="SAM" id="Phobius"/>
    </source>
</evidence>
<keyword evidence="1" id="KW-0812">Transmembrane</keyword>
<evidence type="ECO:0000313" key="2">
    <source>
        <dbReference type="EMBL" id="GAA3362891.1"/>
    </source>
</evidence>
<keyword evidence="3" id="KW-1185">Reference proteome</keyword>
<organism evidence="2 3">
    <name type="scientific">Saccharopolyspora gregorii</name>
    <dbReference type="NCBI Taxonomy" id="33914"/>
    <lineage>
        <taxon>Bacteria</taxon>
        <taxon>Bacillati</taxon>
        <taxon>Actinomycetota</taxon>
        <taxon>Actinomycetes</taxon>
        <taxon>Pseudonocardiales</taxon>
        <taxon>Pseudonocardiaceae</taxon>
        <taxon>Saccharopolyspora</taxon>
    </lineage>
</organism>
<gene>
    <name evidence="2" type="ORF">GCM10020366_52650</name>
</gene>
<reference evidence="3" key="1">
    <citation type="journal article" date="2019" name="Int. J. Syst. Evol. Microbiol.">
        <title>The Global Catalogue of Microorganisms (GCM) 10K type strain sequencing project: providing services to taxonomists for standard genome sequencing and annotation.</title>
        <authorList>
            <consortium name="The Broad Institute Genomics Platform"/>
            <consortium name="The Broad Institute Genome Sequencing Center for Infectious Disease"/>
            <person name="Wu L."/>
            <person name="Ma J."/>
        </authorList>
    </citation>
    <scope>NUCLEOTIDE SEQUENCE [LARGE SCALE GENOMIC DNA]</scope>
    <source>
        <strain evidence="3">JCM 9687</strain>
    </source>
</reference>
<dbReference type="RefSeq" id="WP_224958444.1">
    <property type="nucleotide sequence ID" value="NZ_BAAAYK010000038.1"/>
</dbReference>
<dbReference type="EMBL" id="BAAAYK010000038">
    <property type="protein sequence ID" value="GAA3362891.1"/>
    <property type="molecule type" value="Genomic_DNA"/>
</dbReference>
<proteinExistence type="predicted"/>
<evidence type="ECO:0000313" key="3">
    <source>
        <dbReference type="Proteomes" id="UP001500483"/>
    </source>
</evidence>
<keyword evidence="1" id="KW-1133">Transmembrane helix</keyword>
<dbReference type="Pfam" id="PF11239">
    <property type="entry name" value="DUF3040"/>
    <property type="match status" value="1"/>
</dbReference>
<accession>A0ABP6RXT0</accession>
<evidence type="ECO:0008006" key="4">
    <source>
        <dbReference type="Google" id="ProtNLM"/>
    </source>
</evidence>
<keyword evidence="1" id="KW-0472">Membrane</keyword>